<keyword evidence="3" id="KW-1185">Reference proteome</keyword>
<sequence length="244" mass="27680">MKKFICVVICLCIGYSIFWSGFSVKGLKANNVNNMSLQNSIENKIIRFHVIANSDNAEDQALKLKVRDKVLEYIAPKLKTSKSIGESRQILMQNDKDIHEIADKVIKDNGYPYKSVTMLSKENFPVKTYGNITLPQGEYEAYRIIIGNGSGQNWWCVMFPPLCFIDITKGEVSYKDTEKAMKEVLTQNEFEEVDNTNSLSKSGNLGKKTKEDLGKATTESSGKDSTEKLEIRFKIFDELKKLFS</sequence>
<feature type="region of interest" description="Disordered" evidence="1">
    <location>
        <begin position="195"/>
        <end position="225"/>
    </location>
</feature>
<dbReference type="Pfam" id="PF09551">
    <property type="entry name" value="Spore_II_R"/>
    <property type="match status" value="1"/>
</dbReference>
<dbReference type="RefSeq" id="WP_406768327.1">
    <property type="nucleotide sequence ID" value="NZ_JBJHZZ010000001.1"/>
</dbReference>
<evidence type="ECO:0000313" key="2">
    <source>
        <dbReference type="EMBL" id="MFL0245872.1"/>
    </source>
</evidence>
<dbReference type="EMBL" id="JBJHZZ010000001">
    <property type="protein sequence ID" value="MFL0245872.1"/>
    <property type="molecule type" value="Genomic_DNA"/>
</dbReference>
<reference evidence="2 3" key="1">
    <citation type="submission" date="2024-11" db="EMBL/GenBank/DDBJ databases">
        <authorList>
            <person name="Heng Y.C."/>
            <person name="Lim A.C.H."/>
            <person name="Lee J.K.Y."/>
            <person name="Kittelmann S."/>
        </authorList>
    </citation>
    <scope>NUCLEOTIDE SEQUENCE [LARGE SCALE GENOMIC DNA]</scope>
    <source>
        <strain evidence="2 3">WILCCON 0185</strain>
    </source>
</reference>
<dbReference type="InterPro" id="IPR014202">
    <property type="entry name" value="Spore_II_R"/>
</dbReference>
<dbReference type="NCBIfam" id="TIGR02837">
    <property type="entry name" value="spore_II_R"/>
    <property type="match status" value="1"/>
</dbReference>
<proteinExistence type="predicted"/>
<organism evidence="2 3">
    <name type="scientific">Candidatus Clostridium stratigraminis</name>
    <dbReference type="NCBI Taxonomy" id="3381661"/>
    <lineage>
        <taxon>Bacteria</taxon>
        <taxon>Bacillati</taxon>
        <taxon>Bacillota</taxon>
        <taxon>Clostridia</taxon>
        <taxon>Eubacteriales</taxon>
        <taxon>Clostridiaceae</taxon>
        <taxon>Clostridium</taxon>
    </lineage>
</organism>
<protein>
    <submittedName>
        <fullName evidence="2">Stage II sporulation protein R</fullName>
    </submittedName>
</protein>
<evidence type="ECO:0000313" key="3">
    <source>
        <dbReference type="Proteomes" id="UP001623591"/>
    </source>
</evidence>
<name>A0ABW8T2C9_9CLOT</name>
<dbReference type="Proteomes" id="UP001623591">
    <property type="component" value="Unassembled WGS sequence"/>
</dbReference>
<evidence type="ECO:0000256" key="1">
    <source>
        <dbReference type="SAM" id="MobiDB-lite"/>
    </source>
</evidence>
<comment type="caution">
    <text evidence="2">The sequence shown here is derived from an EMBL/GenBank/DDBJ whole genome shotgun (WGS) entry which is preliminary data.</text>
</comment>
<gene>
    <name evidence="2" type="primary">spoIIR</name>
    <name evidence="2" type="ORF">ACJDUG_02635</name>
</gene>
<accession>A0ABW8T2C9</accession>